<evidence type="ECO:0000256" key="4">
    <source>
        <dbReference type="ARBA" id="ARBA00022679"/>
    </source>
</evidence>
<dbReference type="Gene3D" id="3.90.1150.10">
    <property type="entry name" value="Aspartate Aminotransferase, domain 1"/>
    <property type="match status" value="1"/>
</dbReference>
<evidence type="ECO:0000256" key="5">
    <source>
        <dbReference type="ARBA" id="ARBA00022898"/>
    </source>
</evidence>
<dbReference type="EMBL" id="CP054569">
    <property type="protein sequence ID" value="QKQ47725.1"/>
    <property type="molecule type" value="Genomic_DNA"/>
</dbReference>
<keyword evidence="4 6" id="KW-0808">Transferase</keyword>
<name>A0A6N0JKT7_ACHDE</name>
<organism evidence="8 9">
    <name type="scientific">Achromobacter denitrificans</name>
    <name type="common">Alcaligenes denitrificans</name>
    <dbReference type="NCBI Taxonomy" id="32002"/>
    <lineage>
        <taxon>Bacteria</taxon>
        <taxon>Pseudomonadati</taxon>
        <taxon>Pseudomonadota</taxon>
        <taxon>Betaproteobacteria</taxon>
        <taxon>Burkholderiales</taxon>
        <taxon>Alcaligenaceae</taxon>
        <taxon>Achromobacter</taxon>
    </lineage>
</organism>
<dbReference type="EC" id="2.6.1.-" evidence="6"/>
<dbReference type="GO" id="GO:0030170">
    <property type="term" value="F:pyridoxal phosphate binding"/>
    <property type="evidence" value="ECO:0007669"/>
    <property type="project" value="InterPro"/>
</dbReference>
<keyword evidence="3 6" id="KW-0032">Aminotransferase</keyword>
<dbReference type="AlphaFoldDB" id="A0A6N0JKT7"/>
<dbReference type="CDD" id="cd00609">
    <property type="entry name" value="AAT_like"/>
    <property type="match status" value="1"/>
</dbReference>
<dbReference type="Pfam" id="PF00155">
    <property type="entry name" value="Aminotran_1_2"/>
    <property type="match status" value="1"/>
</dbReference>
<accession>A0A6N0JKT7</accession>
<dbReference type="Gene3D" id="3.40.640.10">
    <property type="entry name" value="Type I PLP-dependent aspartate aminotransferase-like (Major domain)"/>
    <property type="match status" value="1"/>
</dbReference>
<protein>
    <recommendedName>
        <fullName evidence="6">Aminotransferase</fullName>
        <ecNumber evidence="6">2.6.1.-</ecNumber>
    </recommendedName>
</protein>
<dbReference type="RefSeq" id="WP_174716449.1">
    <property type="nucleotide sequence ID" value="NZ_CP054569.1"/>
</dbReference>
<evidence type="ECO:0000313" key="8">
    <source>
        <dbReference type="EMBL" id="QKQ47725.1"/>
    </source>
</evidence>
<dbReference type="InterPro" id="IPR004838">
    <property type="entry name" value="NHTrfase_class1_PyrdxlP-BS"/>
</dbReference>
<proteinExistence type="inferred from homology"/>
<evidence type="ECO:0000256" key="2">
    <source>
        <dbReference type="ARBA" id="ARBA00007441"/>
    </source>
</evidence>
<dbReference type="GO" id="GO:0006520">
    <property type="term" value="P:amino acid metabolic process"/>
    <property type="evidence" value="ECO:0007669"/>
    <property type="project" value="InterPro"/>
</dbReference>
<reference evidence="8 9" key="1">
    <citation type="submission" date="2020-05" db="EMBL/GenBank/DDBJ databases">
        <title>FDA dAtabase for Regulatory Grade micrObial Sequences (FDA-ARGOS): Supporting development and validation of Infectious Disease Dx tests.</title>
        <authorList>
            <person name="Sproer C."/>
            <person name="Gronow S."/>
            <person name="Severitt S."/>
            <person name="Schroder I."/>
            <person name="Tallon L."/>
            <person name="Sadzewicz L."/>
            <person name="Zhao X."/>
            <person name="Vavikolanu K."/>
            <person name="Mehta A."/>
            <person name="Aluvathingal J."/>
            <person name="Nadendla S."/>
            <person name="Myers T."/>
            <person name="Yan Y."/>
            <person name="Sichtig H."/>
        </authorList>
    </citation>
    <scope>NUCLEOTIDE SEQUENCE [LARGE SCALE GENOMIC DNA]</scope>
    <source>
        <strain evidence="8 9">FDAARGOS_787</strain>
    </source>
</reference>
<dbReference type="InterPro" id="IPR015422">
    <property type="entry name" value="PyrdxlP-dep_Trfase_small"/>
</dbReference>
<dbReference type="InterPro" id="IPR004839">
    <property type="entry name" value="Aminotransferase_I/II_large"/>
</dbReference>
<dbReference type="InterPro" id="IPR015424">
    <property type="entry name" value="PyrdxlP-dep_Trfase"/>
</dbReference>
<keyword evidence="5" id="KW-0663">Pyridoxal phosphate</keyword>
<dbReference type="PANTHER" id="PTHR46383:SF1">
    <property type="entry name" value="ASPARTATE AMINOTRANSFERASE"/>
    <property type="match status" value="1"/>
</dbReference>
<evidence type="ECO:0000256" key="3">
    <source>
        <dbReference type="ARBA" id="ARBA00022576"/>
    </source>
</evidence>
<comment type="similarity">
    <text evidence="2 6">Belongs to the class-I pyridoxal-phosphate-dependent aminotransferase family.</text>
</comment>
<dbReference type="Proteomes" id="UP000509782">
    <property type="component" value="Chromosome"/>
</dbReference>
<dbReference type="InterPro" id="IPR050596">
    <property type="entry name" value="AspAT/PAT-like"/>
</dbReference>
<evidence type="ECO:0000256" key="1">
    <source>
        <dbReference type="ARBA" id="ARBA00001933"/>
    </source>
</evidence>
<evidence type="ECO:0000259" key="7">
    <source>
        <dbReference type="Pfam" id="PF00155"/>
    </source>
</evidence>
<dbReference type="GO" id="GO:0008483">
    <property type="term" value="F:transaminase activity"/>
    <property type="evidence" value="ECO:0007669"/>
    <property type="project" value="UniProtKB-KW"/>
</dbReference>
<dbReference type="PANTHER" id="PTHR46383">
    <property type="entry name" value="ASPARTATE AMINOTRANSFERASE"/>
    <property type="match status" value="1"/>
</dbReference>
<dbReference type="InterPro" id="IPR015421">
    <property type="entry name" value="PyrdxlP-dep_Trfase_major"/>
</dbReference>
<comment type="cofactor">
    <cofactor evidence="1 6">
        <name>pyridoxal 5'-phosphate</name>
        <dbReference type="ChEBI" id="CHEBI:597326"/>
    </cofactor>
</comment>
<dbReference type="SUPFAM" id="SSF53383">
    <property type="entry name" value="PLP-dependent transferases"/>
    <property type="match status" value="1"/>
</dbReference>
<sequence>MTASLFPGVLSRRARRAELSPIAAAGARATRLAAEGRSIVTLTSGEPDFDTPSSIKDAAGAALERGQTKYTPTAGTAALRRAVAQGYGRRHGLDADASNVIVSNGGKQVIYLALNATLDEGDEVIVSAPYWPTFPDAVRINGGTPVIVETRAGDGFKLTPRALREAITPRTKWLILNSPANPSGAVYGADELAALAAVLREAPRVLVLWDEMYEEIWFEQPPAHLLRAAPDLAHRVLAVNGVSKAYAMTGWRIGWGVGPKPLVHALEAVQSQVSSGPSSVGQAAALAALEGAADGFVETARLAYARRAQRVVEGLGAIAGLRVHAPQGAFFAWIGVEDLIGAARPDGGRIADDDDLADWLLEAEGVAVVRGAAYGLSPYLRLSFAASDADIEAAIARIGRAVAALAPAGSDARRREEAA</sequence>
<dbReference type="PROSITE" id="PS00105">
    <property type="entry name" value="AA_TRANSFER_CLASS_1"/>
    <property type="match status" value="1"/>
</dbReference>
<evidence type="ECO:0000256" key="6">
    <source>
        <dbReference type="RuleBase" id="RU000481"/>
    </source>
</evidence>
<dbReference type="FunFam" id="3.40.640.10:FF:000033">
    <property type="entry name" value="Aspartate aminotransferase"/>
    <property type="match status" value="1"/>
</dbReference>
<feature type="domain" description="Aminotransferase class I/classII large" evidence="7">
    <location>
        <begin position="39"/>
        <end position="398"/>
    </location>
</feature>
<evidence type="ECO:0000313" key="9">
    <source>
        <dbReference type="Proteomes" id="UP000509782"/>
    </source>
</evidence>
<gene>
    <name evidence="8" type="ORF">FOC81_13910</name>
</gene>